<feature type="compositionally biased region" description="Polar residues" evidence="1">
    <location>
        <begin position="585"/>
        <end position="595"/>
    </location>
</feature>
<feature type="signal peptide" evidence="2">
    <location>
        <begin position="1"/>
        <end position="22"/>
    </location>
</feature>
<sequence length="858" mass="90864">MFSLFTGILGGILASFHSAIDAIDEVDLTDILSTTVLGVSKFIVKTTFKIVMWEALRIYNGHGNIELALSLAFAFLTICQRELVMFKETDQMAAAGAASSTSDHDADHKDDDDDNNDGNDGARKGMPGGFIISPPPSPAPQPRASSPHTSPAPERPASPTPVPRVSPVPARRTPSTTARITPSTPARPTPYTLARHAPPALERRASPASGRRASLKKESGEKLAATPPPDMPTVALKLRLREEQQQQQQVHDTVPPPPVQQQEEQTSIPPPPVHQHQHHHYQEQQEQQEQQQEQVSAPPPALPQQQQQVQDTVPPPLVHHQQQQQGQDSVPPPTLHQQQQQQQQQSQLPGASNAEPADPTSPVPAPVPVQTHFLAIPDLTVRMVLLDIEESGDMMEGVEKPAGVTEEMVPVNPVVPWPTFSPLVPLHFPLDEKTMEAINRVPPVKKHDDVEMKDAGVGTAAAKVPADDEEMEDAVADAAAVKVPAEDPMGTSADSTSAQPPAPSGYAGYANGSSFPAQQTAGPQAPNTSAPPAHPTTGGAMNASMWAAAITTLPSASAGIRALGIRALGTHSLGPHSLGARTRTRTPSTGHPYSVSTPQAPSPQPSAPSGPSSQAANNGTSGASLDKGKGRATTEASMEDAGNSSNDQYQFPNYSRSPRPAAAGNPATLPPAPSTAAPPTAGPSMAGPSTPSAGPSTAPSTAITSVPSSNPLFSMATDEQRAKALKNGIKKVDDAYNAVAVTKKKGYHFNKDEVDRTTTILAEFCRHALEYGHAGVNCGDPVMSKWCRELWAKAESAGVVKLRHDFHGLQQNALLVENLKPIKEFVGWFGSNASNTPEEDIKARPKAKIRVPRKGGAQ</sequence>
<feature type="compositionally biased region" description="Low complexity" evidence="1">
    <location>
        <begin position="303"/>
        <end position="329"/>
    </location>
</feature>
<feature type="compositionally biased region" description="Basic residues" evidence="1">
    <location>
        <begin position="844"/>
        <end position="858"/>
    </location>
</feature>
<feature type="compositionally biased region" description="Polar residues" evidence="1">
    <location>
        <begin position="511"/>
        <end position="530"/>
    </location>
</feature>
<protein>
    <submittedName>
        <fullName evidence="3">Uncharacterized protein</fullName>
    </submittedName>
</protein>
<feature type="region of interest" description="Disordered" evidence="1">
    <location>
        <begin position="486"/>
        <end position="539"/>
    </location>
</feature>
<dbReference type="GeneID" id="54299737"/>
<evidence type="ECO:0000313" key="4">
    <source>
        <dbReference type="Proteomes" id="UP000799438"/>
    </source>
</evidence>
<evidence type="ECO:0000313" key="3">
    <source>
        <dbReference type="EMBL" id="KAF2140172.1"/>
    </source>
</evidence>
<feature type="chain" id="PRO_5025526837" evidence="2">
    <location>
        <begin position="23"/>
        <end position="858"/>
    </location>
</feature>
<dbReference type="AlphaFoldDB" id="A0A6A6B7L5"/>
<feature type="compositionally biased region" description="Polar residues" evidence="1">
    <location>
        <begin position="176"/>
        <end position="186"/>
    </location>
</feature>
<feature type="region of interest" description="Disordered" evidence="1">
    <location>
        <begin position="836"/>
        <end position="858"/>
    </location>
</feature>
<gene>
    <name evidence="3" type="ORF">K452DRAFT_299565</name>
</gene>
<keyword evidence="4" id="KW-1185">Reference proteome</keyword>
<proteinExistence type="predicted"/>
<organism evidence="3 4">
    <name type="scientific">Aplosporella prunicola CBS 121167</name>
    <dbReference type="NCBI Taxonomy" id="1176127"/>
    <lineage>
        <taxon>Eukaryota</taxon>
        <taxon>Fungi</taxon>
        <taxon>Dikarya</taxon>
        <taxon>Ascomycota</taxon>
        <taxon>Pezizomycotina</taxon>
        <taxon>Dothideomycetes</taxon>
        <taxon>Dothideomycetes incertae sedis</taxon>
        <taxon>Botryosphaeriales</taxon>
        <taxon>Aplosporellaceae</taxon>
        <taxon>Aplosporella</taxon>
    </lineage>
</organism>
<feature type="compositionally biased region" description="Low complexity" evidence="1">
    <location>
        <begin position="284"/>
        <end position="296"/>
    </location>
</feature>
<name>A0A6A6B7L5_9PEZI</name>
<keyword evidence="2" id="KW-0732">Signal</keyword>
<feature type="compositionally biased region" description="Pro residues" evidence="1">
    <location>
        <begin position="153"/>
        <end position="166"/>
    </location>
</feature>
<accession>A0A6A6B7L5</accession>
<dbReference type="EMBL" id="ML995490">
    <property type="protein sequence ID" value="KAF2140172.1"/>
    <property type="molecule type" value="Genomic_DNA"/>
</dbReference>
<feature type="region of interest" description="Disordered" evidence="1">
    <location>
        <begin position="570"/>
        <end position="713"/>
    </location>
</feature>
<feature type="compositionally biased region" description="Low complexity" evidence="1">
    <location>
        <begin position="337"/>
        <end position="347"/>
    </location>
</feature>
<feature type="compositionally biased region" description="Low complexity" evidence="1">
    <location>
        <begin position="674"/>
        <end position="709"/>
    </location>
</feature>
<evidence type="ECO:0000256" key="2">
    <source>
        <dbReference type="SAM" id="SignalP"/>
    </source>
</evidence>
<feature type="region of interest" description="Disordered" evidence="1">
    <location>
        <begin position="96"/>
        <end position="368"/>
    </location>
</feature>
<feature type="compositionally biased region" description="Polar residues" evidence="1">
    <location>
        <begin position="642"/>
        <end position="656"/>
    </location>
</feature>
<evidence type="ECO:0000256" key="1">
    <source>
        <dbReference type="SAM" id="MobiDB-lite"/>
    </source>
</evidence>
<dbReference type="Proteomes" id="UP000799438">
    <property type="component" value="Unassembled WGS sequence"/>
</dbReference>
<reference evidence="3" key="1">
    <citation type="journal article" date="2020" name="Stud. Mycol.">
        <title>101 Dothideomycetes genomes: a test case for predicting lifestyles and emergence of pathogens.</title>
        <authorList>
            <person name="Haridas S."/>
            <person name="Albert R."/>
            <person name="Binder M."/>
            <person name="Bloem J."/>
            <person name="Labutti K."/>
            <person name="Salamov A."/>
            <person name="Andreopoulos B."/>
            <person name="Baker S."/>
            <person name="Barry K."/>
            <person name="Bills G."/>
            <person name="Bluhm B."/>
            <person name="Cannon C."/>
            <person name="Castanera R."/>
            <person name="Culley D."/>
            <person name="Daum C."/>
            <person name="Ezra D."/>
            <person name="Gonzalez J."/>
            <person name="Henrissat B."/>
            <person name="Kuo A."/>
            <person name="Liang C."/>
            <person name="Lipzen A."/>
            <person name="Lutzoni F."/>
            <person name="Magnuson J."/>
            <person name="Mondo S."/>
            <person name="Nolan M."/>
            <person name="Ohm R."/>
            <person name="Pangilinan J."/>
            <person name="Park H.-J."/>
            <person name="Ramirez L."/>
            <person name="Alfaro M."/>
            <person name="Sun H."/>
            <person name="Tritt A."/>
            <person name="Yoshinaga Y."/>
            <person name="Zwiers L.-H."/>
            <person name="Turgeon B."/>
            <person name="Goodwin S."/>
            <person name="Spatafora J."/>
            <person name="Crous P."/>
            <person name="Grigoriev I."/>
        </authorList>
    </citation>
    <scope>NUCLEOTIDE SEQUENCE</scope>
    <source>
        <strain evidence="3">CBS 121167</strain>
    </source>
</reference>
<dbReference type="RefSeq" id="XP_033395885.1">
    <property type="nucleotide sequence ID" value="XM_033542240.1"/>
</dbReference>